<dbReference type="GO" id="GO:0031522">
    <property type="term" value="C:cell envelope Sec protein transport complex"/>
    <property type="evidence" value="ECO:0007669"/>
    <property type="project" value="TreeGrafter"/>
</dbReference>
<dbReference type="EMBL" id="VSSQ01008290">
    <property type="protein sequence ID" value="MPM38451.1"/>
    <property type="molecule type" value="Genomic_DNA"/>
</dbReference>
<keyword evidence="2" id="KW-0963">Cytoplasm</keyword>
<feature type="compositionally biased region" description="Basic and acidic residues" evidence="5">
    <location>
        <begin position="282"/>
        <end position="296"/>
    </location>
</feature>
<dbReference type="GO" id="GO:0005886">
    <property type="term" value="C:plasma membrane"/>
    <property type="evidence" value="ECO:0007669"/>
    <property type="project" value="TreeGrafter"/>
</dbReference>
<accession>A0A644ZEY6</accession>
<dbReference type="Gene3D" id="1.10.3060.10">
    <property type="entry name" value="Helical scaffold and wing domains of SecA"/>
    <property type="match status" value="1"/>
</dbReference>
<reference evidence="7" key="1">
    <citation type="submission" date="2019-08" db="EMBL/GenBank/DDBJ databases">
        <authorList>
            <person name="Kucharzyk K."/>
            <person name="Murdoch R.W."/>
            <person name="Higgins S."/>
            <person name="Loffler F."/>
        </authorList>
    </citation>
    <scope>NUCLEOTIDE SEQUENCE</scope>
</reference>
<protein>
    <submittedName>
        <fullName evidence="7">Protein translocase subunit SecA</fullName>
    </submittedName>
</protein>
<organism evidence="7">
    <name type="scientific">bioreactor metagenome</name>
    <dbReference type="NCBI Taxonomy" id="1076179"/>
    <lineage>
        <taxon>unclassified sequences</taxon>
        <taxon>metagenomes</taxon>
        <taxon>ecological metagenomes</taxon>
    </lineage>
</organism>
<dbReference type="InterPro" id="IPR036266">
    <property type="entry name" value="SecA_Wing/Scaffold_sf"/>
</dbReference>
<feature type="compositionally biased region" description="Polar residues" evidence="5">
    <location>
        <begin position="297"/>
        <end position="314"/>
    </location>
</feature>
<dbReference type="PANTHER" id="PTHR30612">
    <property type="entry name" value="SECA INNER MEMBRANE COMPONENT OF SEC PROTEIN SECRETION SYSTEM"/>
    <property type="match status" value="1"/>
</dbReference>
<evidence type="ECO:0000259" key="6">
    <source>
        <dbReference type="Pfam" id="PF07516"/>
    </source>
</evidence>
<dbReference type="GO" id="GO:0005524">
    <property type="term" value="F:ATP binding"/>
    <property type="evidence" value="ECO:0007669"/>
    <property type="project" value="InterPro"/>
</dbReference>
<dbReference type="InterPro" id="IPR004027">
    <property type="entry name" value="SEC_C_motif"/>
</dbReference>
<comment type="cofactor">
    <cofactor evidence="1">
        <name>Zn(2+)</name>
        <dbReference type="ChEBI" id="CHEBI:29105"/>
    </cofactor>
</comment>
<evidence type="ECO:0000256" key="5">
    <source>
        <dbReference type="SAM" id="MobiDB-lite"/>
    </source>
</evidence>
<dbReference type="GO" id="GO:0005829">
    <property type="term" value="C:cytosol"/>
    <property type="evidence" value="ECO:0007669"/>
    <property type="project" value="TreeGrafter"/>
</dbReference>
<evidence type="ECO:0000256" key="1">
    <source>
        <dbReference type="ARBA" id="ARBA00001947"/>
    </source>
</evidence>
<dbReference type="GO" id="GO:0006886">
    <property type="term" value="P:intracellular protein transport"/>
    <property type="evidence" value="ECO:0007669"/>
    <property type="project" value="InterPro"/>
</dbReference>
<dbReference type="InterPro" id="IPR000185">
    <property type="entry name" value="SecA"/>
</dbReference>
<feature type="domain" description="SecA Wing/Scaffold" evidence="6">
    <location>
        <begin position="24"/>
        <end position="273"/>
    </location>
</feature>
<dbReference type="InterPro" id="IPR011116">
    <property type="entry name" value="SecA_Wing/Scaffold"/>
</dbReference>
<dbReference type="GO" id="GO:0046872">
    <property type="term" value="F:metal ion binding"/>
    <property type="evidence" value="ECO:0007669"/>
    <property type="project" value="UniProtKB-KW"/>
</dbReference>
<feature type="region of interest" description="Disordered" evidence="5">
    <location>
        <begin position="282"/>
        <end position="348"/>
    </location>
</feature>
<sequence>MRLFGSERIANIVDRMGMKEGEVLQHSMLSKSIERAQRKVEENNFGIRKRLLEYDDVMNSQREVIYTRRRNALYGERIDVDIRNMMTDYTESLVNSSHGNLSFDEFSYETIRHLSMEPGISGEVYEKESAAEVAAKLLENVQNSHKRRVDTMVSQAWPIVKQVYETQSATYDNIAIPVGDGSKIMQTVVNLKKAYDTKGLEIARSLNKSITLMMIDEYWKEHLRDMDDLKQSVQNATYEQKDPLLIYKFESFKLFQEMLDKVNKDVLSFLLKAHIPLRDVQNDPSRLRQEQRRKTDLSNMQTSRSDLVTSSGEPKSQAPVHVEKRVGRNDPCPCGSGKKFKNCHGAAE</sequence>
<dbReference type="PANTHER" id="PTHR30612:SF0">
    <property type="entry name" value="CHLOROPLAST PROTEIN-TRANSPORTING ATPASE"/>
    <property type="match status" value="1"/>
</dbReference>
<name>A0A644ZEY6_9ZZZZ</name>
<comment type="caution">
    <text evidence="7">The sequence shown here is derived from an EMBL/GenBank/DDBJ whole genome shotgun (WGS) entry which is preliminary data.</text>
</comment>
<evidence type="ECO:0000256" key="4">
    <source>
        <dbReference type="ARBA" id="ARBA00022833"/>
    </source>
</evidence>
<dbReference type="AlphaFoldDB" id="A0A644ZEY6"/>
<evidence type="ECO:0000256" key="2">
    <source>
        <dbReference type="ARBA" id="ARBA00022490"/>
    </source>
</evidence>
<proteinExistence type="predicted"/>
<dbReference type="SUPFAM" id="SSF81886">
    <property type="entry name" value="Helical scaffold and wing domains of SecA"/>
    <property type="match status" value="1"/>
</dbReference>
<evidence type="ECO:0000256" key="3">
    <source>
        <dbReference type="ARBA" id="ARBA00022723"/>
    </source>
</evidence>
<keyword evidence="4" id="KW-0862">Zinc</keyword>
<dbReference type="GO" id="GO:0017038">
    <property type="term" value="P:protein import"/>
    <property type="evidence" value="ECO:0007669"/>
    <property type="project" value="InterPro"/>
</dbReference>
<dbReference type="Pfam" id="PF02810">
    <property type="entry name" value="SEC-C"/>
    <property type="match status" value="1"/>
</dbReference>
<dbReference type="GO" id="GO:0043952">
    <property type="term" value="P:protein transport by the Sec complex"/>
    <property type="evidence" value="ECO:0007669"/>
    <property type="project" value="TreeGrafter"/>
</dbReference>
<dbReference type="GO" id="GO:0006605">
    <property type="term" value="P:protein targeting"/>
    <property type="evidence" value="ECO:0007669"/>
    <property type="project" value="InterPro"/>
</dbReference>
<evidence type="ECO:0000313" key="7">
    <source>
        <dbReference type="EMBL" id="MPM38451.1"/>
    </source>
</evidence>
<gene>
    <name evidence="7" type="primary">secA_26</name>
    <name evidence="7" type="ORF">SDC9_85080</name>
</gene>
<dbReference type="Pfam" id="PF07516">
    <property type="entry name" value="SecA_SW"/>
    <property type="match status" value="1"/>
</dbReference>
<keyword evidence="3" id="KW-0479">Metal-binding</keyword>